<feature type="domain" description="DUF4218" evidence="2">
    <location>
        <begin position="169"/>
        <end position="277"/>
    </location>
</feature>
<dbReference type="EMBL" id="SSTD01017617">
    <property type="protein sequence ID" value="TYJ99687.1"/>
    <property type="molecule type" value="Genomic_DNA"/>
</dbReference>
<evidence type="ECO:0000259" key="2">
    <source>
        <dbReference type="Pfam" id="PF13960"/>
    </source>
</evidence>
<dbReference type="Pfam" id="PF13960">
    <property type="entry name" value="DUF4218"/>
    <property type="match status" value="1"/>
</dbReference>
<name>A0A5D3BKN7_CUCMM</name>
<evidence type="ECO:0000256" key="1">
    <source>
        <dbReference type="SAM" id="Coils"/>
    </source>
</evidence>
<dbReference type="AlphaFoldDB" id="A0A5D3BKN7"/>
<accession>A0A5D3BKN7</accession>
<reference evidence="3 4" key="1">
    <citation type="submission" date="2019-08" db="EMBL/GenBank/DDBJ databases">
        <title>Draft genome sequences of two oriental melons (Cucumis melo L. var makuwa).</title>
        <authorList>
            <person name="Kwon S.-Y."/>
        </authorList>
    </citation>
    <scope>NUCLEOTIDE SEQUENCE [LARGE SCALE GENOMIC DNA]</scope>
    <source>
        <strain evidence="4">cv. Chang Bougi</strain>
        <tissue evidence="3">Leaf</tissue>
    </source>
</reference>
<proteinExistence type="predicted"/>
<evidence type="ECO:0000313" key="4">
    <source>
        <dbReference type="Proteomes" id="UP000321947"/>
    </source>
</evidence>
<sequence>MLAIEDDDILDLLNDLQGSMKAREEDFDDRDGFDDEFPEDVDEMDTSNVFEELTKLKRLFLSKRIASEMRWHKDKRVDTKDVLRRPADVAGWKHFDKEFPQFASEPRNVCLGLASDSFNPFGNMSTAYSMWPVVLIPYNLPPWKCMKESNFFMSLLVPGPKSLGKELDTIRVSDLNRLEADIVLILYKLERIFPPAFFDVMIHLAVHLPAETKIVGPVSYSWMYPIERSLRALKQYVQNKARPEGSIAEAFIMNECLTFCSMYLTGIETRFNKNPQNDDSMNRQLVCGDFEVFKQNVRPMGGSVVRTLSEDEKSMCHCGCFENGLRFHSIERDNRRTTQKSGIMAYRETKAEEMNYYGVLQERNGSQLGTKKRARGVRGYGRNIELDKFVEKHGKIKIEINEEEGKPVTTFAPKIVLGIGTAVRNTIPLSCENWKAVPMGVRKLVIDRLEKKKKGCDVDEIEVFHETHFRDKEGWINDGKRCIQSTEAGVQTISSAKACEFVLGSRSMQTVNPRSGESLRSNVSSTREKEKNEMAYLKEANEKLTHELAKWEQSYGSQSCI</sequence>
<gene>
    <name evidence="3" type="ORF">E5676_scaffold562G00810</name>
</gene>
<comment type="caution">
    <text evidence="3">The sequence shown here is derived from an EMBL/GenBank/DDBJ whole genome shotgun (WGS) entry which is preliminary data.</text>
</comment>
<dbReference type="InterPro" id="IPR025452">
    <property type="entry name" value="DUF4218"/>
</dbReference>
<organism evidence="3 4">
    <name type="scientific">Cucumis melo var. makuwa</name>
    <name type="common">Oriental melon</name>
    <dbReference type="NCBI Taxonomy" id="1194695"/>
    <lineage>
        <taxon>Eukaryota</taxon>
        <taxon>Viridiplantae</taxon>
        <taxon>Streptophyta</taxon>
        <taxon>Embryophyta</taxon>
        <taxon>Tracheophyta</taxon>
        <taxon>Spermatophyta</taxon>
        <taxon>Magnoliopsida</taxon>
        <taxon>eudicotyledons</taxon>
        <taxon>Gunneridae</taxon>
        <taxon>Pentapetalae</taxon>
        <taxon>rosids</taxon>
        <taxon>fabids</taxon>
        <taxon>Cucurbitales</taxon>
        <taxon>Cucurbitaceae</taxon>
        <taxon>Benincaseae</taxon>
        <taxon>Cucumis</taxon>
    </lineage>
</organism>
<evidence type="ECO:0000313" key="3">
    <source>
        <dbReference type="EMBL" id="TYJ99687.1"/>
    </source>
</evidence>
<dbReference type="PANTHER" id="PTHR48258:SF15">
    <property type="entry name" value="OS02G0543900 PROTEIN"/>
    <property type="match status" value="1"/>
</dbReference>
<protein>
    <recommendedName>
        <fullName evidence="2">DUF4218 domain-containing protein</fullName>
    </recommendedName>
</protein>
<feature type="coiled-coil region" evidence="1">
    <location>
        <begin position="527"/>
        <end position="554"/>
    </location>
</feature>
<dbReference type="Proteomes" id="UP000321947">
    <property type="component" value="Unassembled WGS sequence"/>
</dbReference>
<keyword evidence="1" id="KW-0175">Coiled coil</keyword>
<dbReference type="PANTHER" id="PTHR48258">
    <property type="entry name" value="DUF4218 DOMAIN-CONTAINING PROTEIN-RELATED"/>
    <property type="match status" value="1"/>
</dbReference>